<evidence type="ECO:0000313" key="3">
    <source>
        <dbReference type="Proteomes" id="UP000176998"/>
    </source>
</evidence>
<accession>A0A1G4AMX9</accession>
<organism evidence="2 3">
    <name type="scientific">Colletotrichum orchidophilum</name>
    <dbReference type="NCBI Taxonomy" id="1209926"/>
    <lineage>
        <taxon>Eukaryota</taxon>
        <taxon>Fungi</taxon>
        <taxon>Dikarya</taxon>
        <taxon>Ascomycota</taxon>
        <taxon>Pezizomycotina</taxon>
        <taxon>Sordariomycetes</taxon>
        <taxon>Hypocreomycetidae</taxon>
        <taxon>Glomerellales</taxon>
        <taxon>Glomerellaceae</taxon>
        <taxon>Colletotrichum</taxon>
    </lineage>
</organism>
<gene>
    <name evidence="2" type="ORF">CORC01_14176</name>
</gene>
<dbReference type="AlphaFoldDB" id="A0A1G4AMX9"/>
<keyword evidence="3" id="KW-1185">Reference proteome</keyword>
<sequence length="124" mass="13874">FQGPTSQTDTREALPCPGRYPKSERLPDLYASGWHTPIAFADGRRLQFQESILSKGPSAGRRRGGSFWDLGRQTWVWKIMDERCGRHTLVSGGKREERLPKWEGQAGLMATCQFSSRGSTSGKS</sequence>
<reference evidence="2 3" key="1">
    <citation type="submission" date="2016-09" db="EMBL/GenBank/DDBJ databases">
        <authorList>
            <person name="Capua I."/>
            <person name="De Benedictis P."/>
            <person name="Joannis T."/>
            <person name="Lombin L.H."/>
            <person name="Cattoli G."/>
        </authorList>
    </citation>
    <scope>NUCLEOTIDE SEQUENCE [LARGE SCALE GENOMIC DNA]</scope>
    <source>
        <strain evidence="2 3">IMI 309357</strain>
    </source>
</reference>
<evidence type="ECO:0000256" key="1">
    <source>
        <dbReference type="SAM" id="MobiDB-lite"/>
    </source>
</evidence>
<dbReference type="GeneID" id="34567297"/>
<evidence type="ECO:0000313" key="2">
    <source>
        <dbReference type="EMBL" id="OHE90524.1"/>
    </source>
</evidence>
<protein>
    <submittedName>
        <fullName evidence="2">Uncharacterized protein</fullName>
    </submittedName>
</protein>
<dbReference type="EMBL" id="MJBS01000248">
    <property type="protein sequence ID" value="OHE90524.1"/>
    <property type="molecule type" value="Genomic_DNA"/>
</dbReference>
<feature type="non-terminal residue" evidence="2">
    <location>
        <position position="1"/>
    </location>
</feature>
<name>A0A1G4AMX9_9PEZI</name>
<dbReference type="RefSeq" id="XP_022467701.1">
    <property type="nucleotide sequence ID" value="XM_022625787.1"/>
</dbReference>
<feature type="region of interest" description="Disordered" evidence="1">
    <location>
        <begin position="1"/>
        <end position="22"/>
    </location>
</feature>
<proteinExistence type="predicted"/>
<dbReference type="Proteomes" id="UP000176998">
    <property type="component" value="Unassembled WGS sequence"/>
</dbReference>
<comment type="caution">
    <text evidence="2">The sequence shown here is derived from an EMBL/GenBank/DDBJ whole genome shotgun (WGS) entry which is preliminary data.</text>
</comment>